<keyword evidence="3" id="KW-1185">Reference proteome</keyword>
<evidence type="ECO:0000313" key="3">
    <source>
        <dbReference type="Proteomes" id="UP000525652"/>
    </source>
</evidence>
<dbReference type="InterPro" id="IPR012334">
    <property type="entry name" value="Pectin_lyas_fold"/>
</dbReference>
<dbReference type="EMBL" id="JACHVA010000126">
    <property type="protein sequence ID" value="MBC2603405.1"/>
    <property type="molecule type" value="Genomic_DNA"/>
</dbReference>
<evidence type="ECO:0000256" key="1">
    <source>
        <dbReference type="SAM" id="SignalP"/>
    </source>
</evidence>
<feature type="chain" id="PRO_5031234808" description="Right handed beta helix domain-containing protein" evidence="1">
    <location>
        <begin position="23"/>
        <end position="626"/>
    </location>
</feature>
<reference evidence="2 3" key="1">
    <citation type="submission" date="2020-07" db="EMBL/GenBank/DDBJ databases">
        <authorList>
            <person name="Feng X."/>
        </authorList>
    </citation>
    <scope>NUCLEOTIDE SEQUENCE [LARGE SCALE GENOMIC DNA]</scope>
    <source>
        <strain evidence="2 3">JCM14086</strain>
    </source>
</reference>
<dbReference type="Proteomes" id="UP000525652">
    <property type="component" value="Unassembled WGS sequence"/>
</dbReference>
<protein>
    <recommendedName>
        <fullName evidence="4">Right handed beta helix domain-containing protein</fullName>
    </recommendedName>
</protein>
<comment type="caution">
    <text evidence="2">The sequence shown here is derived from an EMBL/GenBank/DDBJ whole genome shotgun (WGS) entry which is preliminary data.</text>
</comment>
<gene>
    <name evidence="2" type="ORF">H5P30_16600</name>
</gene>
<organism evidence="2 3">
    <name type="scientific">Puniceicoccus vermicola</name>
    <dbReference type="NCBI Taxonomy" id="388746"/>
    <lineage>
        <taxon>Bacteria</taxon>
        <taxon>Pseudomonadati</taxon>
        <taxon>Verrucomicrobiota</taxon>
        <taxon>Opitutia</taxon>
        <taxon>Puniceicoccales</taxon>
        <taxon>Puniceicoccaceae</taxon>
        <taxon>Puniceicoccus</taxon>
    </lineage>
</organism>
<sequence>MKYFLLGFVRLAAIFSISPLCATTYYVDGVVGDDSLDGLDRRQSLRSIQEAASRAVPGDEILVAKGVYYGPIELGIKGTVDQPIKLTAESREEGAVVITSADYDLREGLERWNLVDEKLGLYQAGLNRPTCRVLYSGVDLQPYHSLDGLESFVTKEGDPGPRHGYFYDEASEKIYVRLHASGEYGSTDPNEHTMAVGPRTGGGFAGNAYNGPLFYNLGLLERGENHVIIDGFTFETPGFTGVYCNGSHVTVRHSWFLGCRSGVSGRKESSDATTTSNYITIEYCDYSQYPAFEDALELMRSAKKGSSKSLPIYWWSRKGNGAGSNMTYETGMTNLTGKGWVLRNNYIHDAFEGLSTWAVRWSMDLEIYENVFERLVDNAIESEDHASGMVVRDNLIVNVIEPLSWQPLGGKPWPGPVFIFRNVIRSDAWLNELVVNSSGWTPGWFKAGAPSGNWEAPWNDHMKGLSRDSVRAAGEGVVVFNNNVFFPLGYFLTRVQPSSRQFENFFFYNNLVLASAFGKAPDETMPVAEFMHNVWIEYIPSDEAGESSVQGSVFSGEGGIALSCVGKSCRESYEQKYFLNGSCWVGLSGSPVPQAALVYPGADSIHEIGASFDGKSWESPVVGPQW</sequence>
<dbReference type="InterPro" id="IPR011050">
    <property type="entry name" value="Pectin_lyase_fold/virulence"/>
</dbReference>
<evidence type="ECO:0000313" key="2">
    <source>
        <dbReference type="EMBL" id="MBC2603405.1"/>
    </source>
</evidence>
<dbReference type="RefSeq" id="WP_185694033.1">
    <property type="nucleotide sequence ID" value="NZ_JACHVA010000126.1"/>
</dbReference>
<feature type="signal peptide" evidence="1">
    <location>
        <begin position="1"/>
        <end position="22"/>
    </location>
</feature>
<accession>A0A7X1B2W0</accession>
<proteinExistence type="predicted"/>
<keyword evidence="1" id="KW-0732">Signal</keyword>
<name>A0A7X1B2W0_9BACT</name>
<dbReference type="Gene3D" id="2.160.20.10">
    <property type="entry name" value="Single-stranded right-handed beta-helix, Pectin lyase-like"/>
    <property type="match status" value="2"/>
</dbReference>
<evidence type="ECO:0008006" key="4">
    <source>
        <dbReference type="Google" id="ProtNLM"/>
    </source>
</evidence>
<dbReference type="AlphaFoldDB" id="A0A7X1B2W0"/>
<dbReference type="SUPFAM" id="SSF51126">
    <property type="entry name" value="Pectin lyase-like"/>
    <property type="match status" value="1"/>
</dbReference>